<dbReference type="Pfam" id="PF03140">
    <property type="entry name" value="DUF247"/>
    <property type="match status" value="2"/>
</dbReference>
<proteinExistence type="predicted"/>
<keyword evidence="1" id="KW-0472">Membrane</keyword>
<dbReference type="AlphaFoldDB" id="A0A6N2LL73"/>
<feature type="transmembrane region" description="Helical" evidence="1">
    <location>
        <begin position="233"/>
        <end position="258"/>
    </location>
</feature>
<reference evidence="2" key="1">
    <citation type="submission" date="2019-03" db="EMBL/GenBank/DDBJ databases">
        <authorList>
            <person name="Mank J."/>
            <person name="Almeida P."/>
        </authorList>
    </citation>
    <scope>NUCLEOTIDE SEQUENCE</scope>
    <source>
        <strain evidence="2">78183</strain>
    </source>
</reference>
<keyword evidence="1" id="KW-1133">Transmembrane helix</keyword>
<name>A0A6N2LL73_SALVM</name>
<dbReference type="PANTHER" id="PTHR31170:SF24">
    <property type="match status" value="1"/>
</dbReference>
<dbReference type="EMBL" id="CAADRP010001561">
    <property type="protein sequence ID" value="VFU41227.1"/>
    <property type="molecule type" value="Genomic_DNA"/>
</dbReference>
<feature type="transmembrane region" description="Helical" evidence="1">
    <location>
        <begin position="703"/>
        <end position="721"/>
    </location>
</feature>
<dbReference type="PANTHER" id="PTHR31170">
    <property type="entry name" value="BNAC04G53230D PROTEIN"/>
    <property type="match status" value="1"/>
</dbReference>
<keyword evidence="1" id="KW-0812">Transmembrane</keyword>
<sequence length="728" mass="83521">MLLENQLPLFIIQEIYDRVNPRSQDAKAIPFLDLATCHFGKYSFLKRVETSPGVEGSRHFTDLLRNLMLSGAIERSKYILNPTMLKYSAVMLRNAGVKFQATRDKCLVNITFDKGVLKIPQLEVDHNFERLVRNIIAMEQCLYEREAYICSYIKFMDHLIDSAGDVGLLVRKGIIVHRLGNDAAVSNMINNFCENIGDNYTCFGDISQELNAHYENRWNHRKATLKLVYFPNIWRGTGTVAAAVMLILTLIQTIILFFQPAGLKRISSAASASNMENGTVEHARASNMEEDKATSPYKGKFNDVGKASDIEMATNFLHKLHTEVRLMPFQQNGSECLRSECCIYRVPKPLRDVNLKAYAPLLISIGPLHRENKKLEAMEKEKLKYFKKLTERDGMDEKKMRDIVISIKNQEERLQHCYSEKSILMESSDDFAKMILLDAVFIIQLFLESNDDKGPKNFEPRMTFDIREDLMLLENQLPLFIVQEIYDRVNPRSQDAKTIPFLDLATCHFGKYSFLKRVETSPGVEGSRHFTDLLRNLMLSGAIERSEYILNPTMLKYSAVMLRKAGVKFQATRDKCLVNITFDKGVLKIPQLEVDHNSERLVRNIIAMEQCLYEHEAYICSYIKFMDHLIDSAEDVGLLARKGIVVHRLGDDDEVSKMINNFCKNIGDNYTCFGDISQELNAHYENRWNHRKATLKLVYFPNIWRGTGTVAAAILLILTLMQTIKAFL</sequence>
<accession>A0A6N2LL73</accession>
<evidence type="ECO:0000313" key="2">
    <source>
        <dbReference type="EMBL" id="VFU41227.1"/>
    </source>
</evidence>
<dbReference type="InterPro" id="IPR004158">
    <property type="entry name" value="DUF247_pln"/>
</dbReference>
<evidence type="ECO:0000256" key="1">
    <source>
        <dbReference type="SAM" id="Phobius"/>
    </source>
</evidence>
<protein>
    <submittedName>
        <fullName evidence="2">Uncharacterized protein</fullName>
    </submittedName>
</protein>
<gene>
    <name evidence="2" type="ORF">SVIM_LOCUS241444</name>
</gene>
<organism evidence="2">
    <name type="scientific">Salix viminalis</name>
    <name type="common">Common osier</name>
    <name type="synonym">Basket willow</name>
    <dbReference type="NCBI Taxonomy" id="40686"/>
    <lineage>
        <taxon>Eukaryota</taxon>
        <taxon>Viridiplantae</taxon>
        <taxon>Streptophyta</taxon>
        <taxon>Embryophyta</taxon>
        <taxon>Tracheophyta</taxon>
        <taxon>Spermatophyta</taxon>
        <taxon>Magnoliopsida</taxon>
        <taxon>eudicotyledons</taxon>
        <taxon>Gunneridae</taxon>
        <taxon>Pentapetalae</taxon>
        <taxon>rosids</taxon>
        <taxon>fabids</taxon>
        <taxon>Malpighiales</taxon>
        <taxon>Salicaceae</taxon>
        <taxon>Saliceae</taxon>
        <taxon>Salix</taxon>
    </lineage>
</organism>